<keyword evidence="1" id="KW-0732">Signal</keyword>
<comment type="caution">
    <text evidence="2">The sequence shown here is derived from an EMBL/GenBank/DDBJ whole genome shotgun (WGS) entry which is preliminary data.</text>
</comment>
<accession>A0A318U0B7</accession>
<evidence type="ECO:0008006" key="4">
    <source>
        <dbReference type="Google" id="ProtNLM"/>
    </source>
</evidence>
<sequence length="79" mass="7273">MRGTSLLLALVAASALAGCMETQSGAPVLQTQGGRALAGAAAGAIIADATDSNAIAGAAIGALAGGASCNVGVGGPCYR</sequence>
<dbReference type="AlphaFoldDB" id="A0A318U0B7"/>
<gene>
    <name evidence="2" type="ORF">C8J30_10553</name>
</gene>
<dbReference type="Proteomes" id="UP000247727">
    <property type="component" value="Unassembled WGS sequence"/>
</dbReference>
<keyword evidence="3" id="KW-1185">Reference proteome</keyword>
<name>A0A318U0B7_9RHOB</name>
<evidence type="ECO:0000313" key="2">
    <source>
        <dbReference type="EMBL" id="PYF10244.1"/>
    </source>
</evidence>
<evidence type="ECO:0000313" key="3">
    <source>
        <dbReference type="Proteomes" id="UP000247727"/>
    </source>
</evidence>
<dbReference type="PROSITE" id="PS51257">
    <property type="entry name" value="PROKAR_LIPOPROTEIN"/>
    <property type="match status" value="1"/>
</dbReference>
<feature type="signal peptide" evidence="1">
    <location>
        <begin position="1"/>
        <end position="17"/>
    </location>
</feature>
<dbReference type="EMBL" id="QJTK01000005">
    <property type="protein sequence ID" value="PYF10244.1"/>
    <property type="molecule type" value="Genomic_DNA"/>
</dbReference>
<reference evidence="2 3" key="1">
    <citation type="submission" date="2018-06" db="EMBL/GenBank/DDBJ databases">
        <title>Genomic Encyclopedia of Type Strains, Phase III (KMG-III): the genomes of soil and plant-associated and newly described type strains.</title>
        <authorList>
            <person name="Whitman W."/>
        </authorList>
    </citation>
    <scope>NUCLEOTIDE SEQUENCE [LARGE SCALE GENOMIC DNA]</scope>
    <source>
        <strain evidence="2 3">JA737</strain>
    </source>
</reference>
<organism evidence="2 3">
    <name type="scientific">Rhodobacter viridis</name>
    <dbReference type="NCBI Taxonomy" id="1054202"/>
    <lineage>
        <taxon>Bacteria</taxon>
        <taxon>Pseudomonadati</taxon>
        <taxon>Pseudomonadota</taxon>
        <taxon>Alphaproteobacteria</taxon>
        <taxon>Rhodobacterales</taxon>
        <taxon>Rhodobacter group</taxon>
        <taxon>Rhodobacter</taxon>
    </lineage>
</organism>
<protein>
    <recommendedName>
        <fullName evidence="4">17 kDa surface antigen</fullName>
    </recommendedName>
</protein>
<evidence type="ECO:0000256" key="1">
    <source>
        <dbReference type="SAM" id="SignalP"/>
    </source>
</evidence>
<dbReference type="RefSeq" id="WP_110805429.1">
    <property type="nucleotide sequence ID" value="NZ_QJTK01000005.1"/>
</dbReference>
<proteinExistence type="predicted"/>
<feature type="chain" id="PRO_5016234290" description="17 kDa surface antigen" evidence="1">
    <location>
        <begin position="18"/>
        <end position="79"/>
    </location>
</feature>